<comment type="catalytic activity">
    <reaction evidence="3">
        <text>L-seryl-[protein] + ATP = O-phospho-L-seryl-[protein] + ADP + H(+)</text>
        <dbReference type="Rhea" id="RHEA:17989"/>
        <dbReference type="Rhea" id="RHEA-COMP:9863"/>
        <dbReference type="Rhea" id="RHEA-COMP:11604"/>
        <dbReference type="ChEBI" id="CHEBI:15378"/>
        <dbReference type="ChEBI" id="CHEBI:29999"/>
        <dbReference type="ChEBI" id="CHEBI:30616"/>
        <dbReference type="ChEBI" id="CHEBI:83421"/>
        <dbReference type="ChEBI" id="CHEBI:456216"/>
        <dbReference type="EC" id="2.7.11.1"/>
    </reaction>
</comment>
<dbReference type="EMBL" id="JAWRVI010000136">
    <property type="protein sequence ID" value="KAK4074927.1"/>
    <property type="molecule type" value="Genomic_DNA"/>
</dbReference>
<evidence type="ECO:0000256" key="3">
    <source>
        <dbReference type="ARBA" id="ARBA00048679"/>
    </source>
</evidence>
<evidence type="ECO:0000256" key="1">
    <source>
        <dbReference type="ARBA" id="ARBA00012513"/>
    </source>
</evidence>
<sequence length="863" mass="95924">MAQEYLPGAQVQGMAACRDADWLTARLMSRVLIGPFSFLGAYFPPRSLTHARVEPPGTVDLPATARTATDVLPSPMSASARLKLISDHPIGDGLDAFHASFDSICNSTGIRSADEIDELGREDAQDLASSLLSALQILPVSRQLQSSSGVGTVRNELLRLVSTVASDDFDFDRVKPLLKAALADNQEDALIWDLVSAAAVESTPPPRPIPPSIQQTPLSQNTSGLVNSSEFRHDVDPILKLELEYLYVGLPNFHETFFGDVPALDIVSEAVFRQCSEGETPLFRDGWAGWPAAAKEGEVLAWFGDLIPKLEAFAVDHSSRPVASRKLLAQPRSPLAGSTGKRSMDIGFVSHDATCKPDSTDSTYHWSHILVVGELKSNPKADTASIAWTDLARYAREVFAAQVTRRFVLGFTLCGSLMRMWEFDRLGGVASEQFNINKADGALRFVTTILGFLRMDEEMLGFDPTVIASGDEQYIDIERNDKTERLVIDEVMKRARCVAGRATVCWRAHRKEDPQTPFVIKDSWQYLDRDEEGELLREATNKGVANVARYYHHETVRVRNADDDIQGNIRKGLDVTKATNYRSGRAMLQSSASANASVLRTARSSSLGVKRPSSDTSVSLPPTKRSRPTSPSKASSEKLPNRVHRRVVVRDYGKPIYKASSRTALLSALEGCIEGHELLHRAGLLHRDISINNLMVNEDERNPSWRSFLIDLDLAIIEQREIASGAKGKTGTRAFMAIGALLGQHHSFMHDLESFFWVLFWICIHYDGPGHDIGPTEFDKWNYVGMQELAKLKKGEVSDERDFCQTAEENFTTYYQPLIPCVNRLRKVVFPNGRRWVSEDDTLYLSMKSILRDTQKDPNIAEE</sequence>
<protein>
    <recommendedName>
        <fullName evidence="1">non-specific serine/threonine protein kinase</fullName>
        <ecNumber evidence="1">2.7.11.1</ecNumber>
    </recommendedName>
</protein>
<reference evidence="6 7" key="1">
    <citation type="journal article" date="2024" name="Microbiol. Resour. Announc.">
        <title>Genome annotations for the ascomycete fungi Trichoderma harzianum, Trichoderma aggressivum, and Purpureocillium lilacinum.</title>
        <authorList>
            <person name="Beijen E.P.W."/>
            <person name="Ohm R.A."/>
        </authorList>
    </citation>
    <scope>NUCLEOTIDE SEQUENCE [LARGE SCALE GENOMIC DNA]</scope>
    <source>
        <strain evidence="6 7">CBS 150709</strain>
    </source>
</reference>
<evidence type="ECO:0000256" key="2">
    <source>
        <dbReference type="ARBA" id="ARBA00047899"/>
    </source>
</evidence>
<dbReference type="SUPFAM" id="SSF56112">
    <property type="entry name" value="Protein kinase-like (PK-like)"/>
    <property type="match status" value="1"/>
</dbReference>
<evidence type="ECO:0000259" key="5">
    <source>
        <dbReference type="Pfam" id="PF17667"/>
    </source>
</evidence>
<dbReference type="PANTHER" id="PTHR38248:SF2">
    <property type="entry name" value="FUNK1 11"/>
    <property type="match status" value="1"/>
</dbReference>
<evidence type="ECO:0000313" key="6">
    <source>
        <dbReference type="EMBL" id="KAK4074927.1"/>
    </source>
</evidence>
<accession>A0ABR0BFR7</accession>
<comment type="caution">
    <text evidence="6">The sequence shown here is derived from an EMBL/GenBank/DDBJ whole genome shotgun (WGS) entry which is preliminary data.</text>
</comment>
<comment type="catalytic activity">
    <reaction evidence="2">
        <text>L-threonyl-[protein] + ATP = O-phospho-L-threonyl-[protein] + ADP + H(+)</text>
        <dbReference type="Rhea" id="RHEA:46608"/>
        <dbReference type="Rhea" id="RHEA-COMP:11060"/>
        <dbReference type="Rhea" id="RHEA-COMP:11605"/>
        <dbReference type="ChEBI" id="CHEBI:15378"/>
        <dbReference type="ChEBI" id="CHEBI:30013"/>
        <dbReference type="ChEBI" id="CHEBI:30616"/>
        <dbReference type="ChEBI" id="CHEBI:61977"/>
        <dbReference type="ChEBI" id="CHEBI:456216"/>
        <dbReference type="EC" id="2.7.11.1"/>
    </reaction>
</comment>
<dbReference type="InterPro" id="IPR011009">
    <property type="entry name" value="Kinase-like_dom_sf"/>
</dbReference>
<evidence type="ECO:0000313" key="7">
    <source>
        <dbReference type="Proteomes" id="UP001287286"/>
    </source>
</evidence>
<dbReference type="Proteomes" id="UP001287286">
    <property type="component" value="Unassembled WGS sequence"/>
</dbReference>
<feature type="region of interest" description="Disordered" evidence="4">
    <location>
        <begin position="602"/>
        <end position="642"/>
    </location>
</feature>
<feature type="domain" description="Fungal-type protein kinase" evidence="5">
    <location>
        <begin position="344"/>
        <end position="763"/>
    </location>
</feature>
<evidence type="ECO:0000256" key="4">
    <source>
        <dbReference type="SAM" id="MobiDB-lite"/>
    </source>
</evidence>
<dbReference type="Pfam" id="PF17667">
    <property type="entry name" value="Pkinase_fungal"/>
    <property type="match status" value="1"/>
</dbReference>
<dbReference type="Gene3D" id="1.10.510.10">
    <property type="entry name" value="Transferase(Phosphotransferase) domain 1"/>
    <property type="match status" value="1"/>
</dbReference>
<feature type="compositionally biased region" description="Low complexity" evidence="4">
    <location>
        <begin position="619"/>
        <end position="633"/>
    </location>
</feature>
<dbReference type="PROSITE" id="PS00109">
    <property type="entry name" value="PROTEIN_KINASE_TYR"/>
    <property type="match status" value="1"/>
</dbReference>
<gene>
    <name evidence="6" type="ORF">Purlil1_12818</name>
</gene>
<name>A0ABR0BFR7_PURLI</name>
<organism evidence="6 7">
    <name type="scientific">Purpureocillium lilacinum</name>
    <name type="common">Paecilomyces lilacinus</name>
    <dbReference type="NCBI Taxonomy" id="33203"/>
    <lineage>
        <taxon>Eukaryota</taxon>
        <taxon>Fungi</taxon>
        <taxon>Dikarya</taxon>
        <taxon>Ascomycota</taxon>
        <taxon>Pezizomycotina</taxon>
        <taxon>Sordariomycetes</taxon>
        <taxon>Hypocreomycetidae</taxon>
        <taxon>Hypocreales</taxon>
        <taxon>Ophiocordycipitaceae</taxon>
        <taxon>Purpureocillium</taxon>
    </lineage>
</organism>
<dbReference type="InterPro" id="IPR008266">
    <property type="entry name" value="Tyr_kinase_AS"/>
</dbReference>
<dbReference type="EC" id="2.7.11.1" evidence="1"/>
<proteinExistence type="predicted"/>
<keyword evidence="7" id="KW-1185">Reference proteome</keyword>
<dbReference type="PANTHER" id="PTHR38248">
    <property type="entry name" value="FUNK1 6"/>
    <property type="match status" value="1"/>
</dbReference>
<dbReference type="InterPro" id="IPR040976">
    <property type="entry name" value="Pkinase_fungal"/>
</dbReference>